<accession>A0A163J6E5</accession>
<dbReference type="OrthoDB" id="2505730at2759"/>
<keyword evidence="2" id="KW-1185">Reference proteome</keyword>
<dbReference type="Proteomes" id="UP000078561">
    <property type="component" value="Unassembled WGS sequence"/>
</dbReference>
<dbReference type="STRING" id="4829.A0A163J6E5"/>
<dbReference type="Pfam" id="PF18758">
    <property type="entry name" value="KDZ"/>
    <property type="match status" value="1"/>
</dbReference>
<dbReference type="InterPro" id="IPR040521">
    <property type="entry name" value="KDZ"/>
</dbReference>
<organism evidence="1">
    <name type="scientific">Absidia glauca</name>
    <name type="common">Pin mould</name>
    <dbReference type="NCBI Taxonomy" id="4829"/>
    <lineage>
        <taxon>Eukaryota</taxon>
        <taxon>Fungi</taxon>
        <taxon>Fungi incertae sedis</taxon>
        <taxon>Mucoromycota</taxon>
        <taxon>Mucoromycotina</taxon>
        <taxon>Mucoromycetes</taxon>
        <taxon>Mucorales</taxon>
        <taxon>Cunninghamellaceae</taxon>
        <taxon>Absidia</taxon>
    </lineage>
</organism>
<dbReference type="InParanoid" id="A0A163J6E5"/>
<proteinExistence type="predicted"/>
<evidence type="ECO:0000313" key="2">
    <source>
        <dbReference type="Proteomes" id="UP000078561"/>
    </source>
</evidence>
<dbReference type="AlphaFoldDB" id="A0A163J6E5"/>
<gene>
    <name evidence="1" type="primary">ABSGL_02951.1 scaffold 4097</name>
</gene>
<dbReference type="EMBL" id="LT551811">
    <property type="protein sequence ID" value="SAL97454.1"/>
    <property type="molecule type" value="Genomic_DNA"/>
</dbReference>
<evidence type="ECO:0000313" key="1">
    <source>
        <dbReference type="EMBL" id="SAL97454.1"/>
    </source>
</evidence>
<protein>
    <submittedName>
        <fullName evidence="1">Uncharacterized protein</fullName>
    </submittedName>
</protein>
<name>A0A163J6E5_ABSGL</name>
<reference evidence="1" key="1">
    <citation type="submission" date="2016-04" db="EMBL/GenBank/DDBJ databases">
        <authorList>
            <person name="Evans L.H."/>
            <person name="Alamgir A."/>
            <person name="Owens N."/>
            <person name="Weber N.D."/>
            <person name="Virtaneva K."/>
            <person name="Barbian K."/>
            <person name="Babar A."/>
            <person name="Rosenke K."/>
        </authorList>
    </citation>
    <scope>NUCLEOTIDE SEQUENCE [LARGE SCALE GENOMIC DNA]</scope>
    <source>
        <strain evidence="1">CBS 101.48</strain>
    </source>
</reference>
<sequence>MAGMSTSSPRGPSSPRILARLFPASPTDPGTAFHVELLGLFGDARNVLLASIDGFSKIWAHRFYGGKELPASFGVAHFWYTVMLNDVERGLAVSDDDGCLACAQGWQQPWHGVPECFVDMTTIGERFCYPMAILYAIKAKHENFSMMYDIACKLPKQINVSNQGGAPVSTMVVSWGFVKVTRAMSKSYRLLKMTSALKHFKKEKMVTIGAALVVRHNLAVTIRGECSAALCGELSPLTEDEERQHQSSHDESIMHLERPSTFSDRQDEGTRFMFACVDYYDAFTELNHAERHRRQLMDEPSCILATLVSTTMTTQLKESMRKQMKAIKSDNEAAD</sequence>